<evidence type="ECO:0000256" key="2">
    <source>
        <dbReference type="ARBA" id="ARBA00022692"/>
    </source>
</evidence>
<name>A8PUG2_MALGO</name>
<feature type="transmembrane region" description="Helical" evidence="6">
    <location>
        <begin position="105"/>
        <end position="123"/>
    </location>
</feature>
<evidence type="ECO:0000256" key="6">
    <source>
        <dbReference type="SAM" id="Phobius"/>
    </source>
</evidence>
<dbReference type="VEuPathDB" id="FungiDB:MGL_0679"/>
<dbReference type="PANTHER" id="PTHR21576">
    <property type="entry name" value="UNCHARACTERIZED NODULIN-LIKE PROTEIN"/>
    <property type="match status" value="1"/>
</dbReference>
<feature type="transmembrane region" description="Helical" evidence="6">
    <location>
        <begin position="287"/>
        <end position="305"/>
    </location>
</feature>
<keyword evidence="4 6" id="KW-0472">Membrane</keyword>
<dbReference type="InterPro" id="IPR010658">
    <property type="entry name" value="Nodulin-like"/>
</dbReference>
<sequence length="335" mass="36612">MSHIKRQQRRWVSLLGSVIIALSAGSTYVFSSYAPQLQEALHLSSTQLNILGLAGNLGMYMSGPVWGRWIDQAGPYGAVISGAFLVLTGYGMLSRAHKYAWTDMPVLMLSFFCLCTGLGNSAGNNAAINVQAKSWGEDHRGSAMALVLSAFGLSAFVYSTLSHTFFTGNVTGYLDMLALGSFSCFIVGMMLIKIVPPSEGEQAQQTASSSQYERVPDREDPERDAMPGRKPLRRMRSSSETSARVIAWIRDVHESEYGHADDDQVIDERDPGTTDITGLQLVRNVDFLLLFTILGFLSGSGLLLINNVGTITRALWDHAERENRLVVGKTTTDMA</sequence>
<feature type="compositionally biased region" description="Polar residues" evidence="5">
    <location>
        <begin position="202"/>
        <end position="212"/>
    </location>
</feature>
<dbReference type="KEGG" id="mgl:MGL_0679"/>
<dbReference type="PANTHER" id="PTHR21576:SF160">
    <property type="entry name" value="NODULIN-LIKE DOMAIN-CONTAINING PROTEIN"/>
    <property type="match status" value="1"/>
</dbReference>
<accession>A8PUG2</accession>
<proteinExistence type="predicted"/>
<dbReference type="SUPFAM" id="SSF103473">
    <property type="entry name" value="MFS general substrate transporter"/>
    <property type="match status" value="1"/>
</dbReference>
<dbReference type="GO" id="GO:0000329">
    <property type="term" value="C:fungal-type vacuole membrane"/>
    <property type="evidence" value="ECO:0007669"/>
    <property type="project" value="TreeGrafter"/>
</dbReference>
<dbReference type="OrthoDB" id="410267at2759"/>
<evidence type="ECO:0000256" key="4">
    <source>
        <dbReference type="ARBA" id="ARBA00023136"/>
    </source>
</evidence>
<evidence type="ECO:0000256" key="3">
    <source>
        <dbReference type="ARBA" id="ARBA00022989"/>
    </source>
</evidence>
<evidence type="ECO:0000256" key="1">
    <source>
        <dbReference type="ARBA" id="ARBA00004141"/>
    </source>
</evidence>
<feature type="transmembrane region" description="Helical" evidence="6">
    <location>
        <begin position="73"/>
        <end position="93"/>
    </location>
</feature>
<dbReference type="InterPro" id="IPR036259">
    <property type="entry name" value="MFS_trans_sf"/>
</dbReference>
<keyword evidence="2 6" id="KW-0812">Transmembrane</keyword>
<evidence type="ECO:0000313" key="8">
    <source>
        <dbReference type="EMBL" id="EDP44872.1"/>
    </source>
</evidence>
<comment type="caution">
    <text evidence="8">The sequence shown here is derived from an EMBL/GenBank/DDBJ whole genome shotgun (WGS) entry which is preliminary data.</text>
</comment>
<dbReference type="RefSeq" id="XP_001732086.1">
    <property type="nucleotide sequence ID" value="XM_001732034.1"/>
</dbReference>
<dbReference type="EMBL" id="AAYY01000002">
    <property type="protein sequence ID" value="EDP44872.1"/>
    <property type="molecule type" value="Genomic_DNA"/>
</dbReference>
<evidence type="ECO:0000256" key="5">
    <source>
        <dbReference type="SAM" id="MobiDB-lite"/>
    </source>
</evidence>
<keyword evidence="9" id="KW-1185">Reference proteome</keyword>
<feature type="transmembrane region" description="Helical" evidence="6">
    <location>
        <begin position="143"/>
        <end position="161"/>
    </location>
</feature>
<evidence type="ECO:0000259" key="7">
    <source>
        <dbReference type="Pfam" id="PF06813"/>
    </source>
</evidence>
<feature type="compositionally biased region" description="Basic and acidic residues" evidence="5">
    <location>
        <begin position="214"/>
        <end position="227"/>
    </location>
</feature>
<feature type="transmembrane region" description="Helical" evidence="6">
    <location>
        <begin position="173"/>
        <end position="192"/>
    </location>
</feature>
<dbReference type="GeneID" id="5856392"/>
<feature type="transmembrane region" description="Helical" evidence="6">
    <location>
        <begin position="12"/>
        <end position="34"/>
    </location>
</feature>
<dbReference type="Gene3D" id="1.20.1250.20">
    <property type="entry name" value="MFS general substrate transporter like domains"/>
    <property type="match status" value="1"/>
</dbReference>
<comment type="subcellular location">
    <subcellularLocation>
        <location evidence="1">Membrane</location>
        <topology evidence="1">Multi-pass membrane protein</topology>
    </subcellularLocation>
</comment>
<dbReference type="AlphaFoldDB" id="A8PUG2"/>
<dbReference type="Pfam" id="PF06813">
    <property type="entry name" value="Nodulin-like"/>
    <property type="match status" value="1"/>
</dbReference>
<evidence type="ECO:0000313" key="9">
    <source>
        <dbReference type="Proteomes" id="UP000008837"/>
    </source>
</evidence>
<reference evidence="8 9" key="1">
    <citation type="journal article" date="2007" name="Proc. Natl. Acad. Sci. U.S.A.">
        <title>Dandruff-associated Malassezia genomes reveal convergent and divergent virulence traits shared with plant and human fungal pathogens.</title>
        <authorList>
            <person name="Xu J."/>
            <person name="Saunders C.W."/>
            <person name="Hu P."/>
            <person name="Grant R.A."/>
            <person name="Boekhout T."/>
            <person name="Kuramae E.E."/>
            <person name="Kronstad J.W."/>
            <person name="Deangelis Y.M."/>
            <person name="Reeder N.L."/>
            <person name="Johnstone K.R."/>
            <person name="Leland M."/>
            <person name="Fieno A.M."/>
            <person name="Begley W.M."/>
            <person name="Sun Y."/>
            <person name="Lacey M.P."/>
            <person name="Chaudhary T."/>
            <person name="Keough T."/>
            <person name="Chu L."/>
            <person name="Sears R."/>
            <person name="Yuan B."/>
            <person name="Dawson T.L.Jr."/>
        </authorList>
    </citation>
    <scope>NUCLEOTIDE SEQUENCE [LARGE SCALE GENOMIC DNA]</scope>
    <source>
        <strain evidence="9">ATCC MYA-4612 / CBS 7966</strain>
    </source>
</reference>
<protein>
    <recommendedName>
        <fullName evidence="7">Nodulin-like domain-containing protein</fullName>
    </recommendedName>
</protein>
<dbReference type="OMA" id="THICTIA"/>
<feature type="domain" description="Nodulin-like" evidence="7">
    <location>
        <begin position="10"/>
        <end position="205"/>
    </location>
</feature>
<organism evidence="8 9">
    <name type="scientific">Malassezia globosa (strain ATCC MYA-4612 / CBS 7966)</name>
    <name type="common">Dandruff-associated fungus</name>
    <dbReference type="NCBI Taxonomy" id="425265"/>
    <lineage>
        <taxon>Eukaryota</taxon>
        <taxon>Fungi</taxon>
        <taxon>Dikarya</taxon>
        <taxon>Basidiomycota</taxon>
        <taxon>Ustilaginomycotina</taxon>
        <taxon>Malasseziomycetes</taxon>
        <taxon>Malasseziales</taxon>
        <taxon>Malasseziaceae</taxon>
        <taxon>Malassezia</taxon>
    </lineage>
</organism>
<gene>
    <name evidence="8" type="ORF">MGL_0679</name>
</gene>
<dbReference type="Proteomes" id="UP000008837">
    <property type="component" value="Unassembled WGS sequence"/>
</dbReference>
<feature type="region of interest" description="Disordered" evidence="5">
    <location>
        <begin position="202"/>
        <end position="238"/>
    </location>
</feature>
<keyword evidence="3 6" id="KW-1133">Transmembrane helix</keyword>
<dbReference type="InParanoid" id="A8PUG2"/>